<dbReference type="Pfam" id="PF00534">
    <property type="entry name" value="Glycos_transf_1"/>
    <property type="match status" value="1"/>
</dbReference>
<dbReference type="EMBL" id="ACCL02000026">
    <property type="protein sequence ID" value="EET58746.1"/>
    <property type="molecule type" value="Genomic_DNA"/>
</dbReference>
<dbReference type="InterPro" id="IPR001296">
    <property type="entry name" value="Glyco_trans_1"/>
</dbReference>
<comment type="caution">
    <text evidence="2">The sequence shown here is derived from an EMBL/GenBank/DDBJ whole genome shotgun (WGS) entry which is preliminary data.</text>
</comment>
<reference evidence="2" key="1">
    <citation type="submission" date="2009-07" db="EMBL/GenBank/DDBJ databases">
        <authorList>
            <person name="Weinstock G."/>
            <person name="Sodergren E."/>
            <person name="Clifton S."/>
            <person name="Fulton L."/>
            <person name="Fulton B."/>
            <person name="Courtney L."/>
            <person name="Fronick C."/>
            <person name="Harrison M."/>
            <person name="Strong C."/>
            <person name="Farmer C."/>
            <person name="Delahaunty K."/>
            <person name="Markovic C."/>
            <person name="Hall O."/>
            <person name="Minx P."/>
            <person name="Tomlinson C."/>
            <person name="Mitreva M."/>
            <person name="Nelson J."/>
            <person name="Hou S."/>
            <person name="Wollam A."/>
            <person name="Pepin K.H."/>
            <person name="Johnson M."/>
            <person name="Bhonagiri V."/>
            <person name="Nash W.E."/>
            <person name="Warren W."/>
            <person name="Chinwalla A."/>
            <person name="Mardis E.R."/>
            <person name="Wilson R.K."/>
        </authorList>
    </citation>
    <scope>NUCLEOTIDE SEQUENCE [LARGE SCALE GENOMIC DNA]</scope>
    <source>
        <strain evidence="2">DSM 14469</strain>
    </source>
</reference>
<keyword evidence="2" id="KW-0808">Transferase</keyword>
<keyword evidence="3" id="KW-1185">Reference proteome</keyword>
<dbReference type="GO" id="GO:0016757">
    <property type="term" value="F:glycosyltransferase activity"/>
    <property type="evidence" value="ECO:0007669"/>
    <property type="project" value="UniProtKB-KW"/>
</dbReference>
<keyword evidence="2" id="KW-0328">Glycosyltransferase</keyword>
<dbReference type="STRING" id="168384.SAMN05660368_03807"/>
<organism evidence="2 3">
    <name type="scientific">Marvinbryantia formatexigens DSM 14469</name>
    <dbReference type="NCBI Taxonomy" id="478749"/>
    <lineage>
        <taxon>Bacteria</taxon>
        <taxon>Bacillati</taxon>
        <taxon>Bacillota</taxon>
        <taxon>Clostridia</taxon>
        <taxon>Lachnospirales</taxon>
        <taxon>Lachnospiraceae</taxon>
        <taxon>Marvinbryantia</taxon>
    </lineage>
</organism>
<dbReference type="eggNOG" id="COG0438">
    <property type="taxonomic scope" value="Bacteria"/>
</dbReference>
<proteinExistence type="predicted"/>
<sequence length="379" mass="43929">MANKMKVLFLTNLPAPYRVEFFNRLGEMCDLTVLFERTLSSNRDGKWKSEERHTFKSIFMDGFNVGKEDALCLKVLKYLKTIRFDFFVVCGYSTPTSILSIYYCRHKKIPYILSIDGARNVQESGIVKKIKSHLIKGATAYLCTGKESKEMLVKHGASITNTYIYPFSSLPEKEIDKGIRSKEDKEQLRKELGIREERVIVSVGQYIFRKGFDTLLKALSNERNNVGVYIIGGKEPTQEYINIIKERRLKNVHFVDFQKKNELIKYYHVADLFVLPTRDDIWGLVINEAMACGLPVITTNQCVAGCELIKPFENGFLVDCEDIEDLSEKINYLLDDEERRKIMAQNNIQKMKGYSLEKMATEHYKIFMHLKDGRKENQI</sequence>
<dbReference type="RefSeq" id="WP_006864097.1">
    <property type="nucleotide sequence ID" value="NZ_ACCL02000026.1"/>
</dbReference>
<dbReference type="OrthoDB" id="9795068at2"/>
<dbReference type="CDD" id="cd03801">
    <property type="entry name" value="GT4_PimA-like"/>
    <property type="match status" value="1"/>
</dbReference>
<protein>
    <submittedName>
        <fullName evidence="2">Glycosyltransferase, group 1 family protein</fullName>
        <ecNumber evidence="2">2.4.-.-</ecNumber>
    </submittedName>
</protein>
<evidence type="ECO:0000313" key="2">
    <source>
        <dbReference type="EMBL" id="EET58746.1"/>
    </source>
</evidence>
<name>C6LKZ8_9FIRM</name>
<dbReference type="EC" id="2.4.-.-" evidence="2"/>
<evidence type="ECO:0000259" key="1">
    <source>
        <dbReference type="Pfam" id="PF00534"/>
    </source>
</evidence>
<dbReference type="SUPFAM" id="SSF53756">
    <property type="entry name" value="UDP-Glycosyltransferase/glycogen phosphorylase"/>
    <property type="match status" value="1"/>
</dbReference>
<evidence type="ECO:0000313" key="3">
    <source>
        <dbReference type="Proteomes" id="UP000005561"/>
    </source>
</evidence>
<accession>C6LKZ8</accession>
<dbReference type="PANTHER" id="PTHR45947">
    <property type="entry name" value="SULFOQUINOVOSYL TRANSFERASE SQD2"/>
    <property type="match status" value="1"/>
</dbReference>
<dbReference type="AlphaFoldDB" id="C6LKZ8"/>
<dbReference type="Proteomes" id="UP000005561">
    <property type="component" value="Unassembled WGS sequence"/>
</dbReference>
<dbReference type="Gene3D" id="3.40.50.2000">
    <property type="entry name" value="Glycogen Phosphorylase B"/>
    <property type="match status" value="2"/>
</dbReference>
<gene>
    <name evidence="2" type="ORF">BRYFOR_09345</name>
</gene>
<feature type="domain" description="Glycosyl transferase family 1" evidence="1">
    <location>
        <begin position="184"/>
        <end position="349"/>
    </location>
</feature>
<dbReference type="InterPro" id="IPR050194">
    <property type="entry name" value="Glycosyltransferase_grp1"/>
</dbReference>
<dbReference type="PANTHER" id="PTHR45947:SF3">
    <property type="entry name" value="SULFOQUINOVOSYL TRANSFERASE SQD2"/>
    <property type="match status" value="1"/>
</dbReference>